<feature type="compositionally biased region" description="Basic residues" evidence="1">
    <location>
        <begin position="15"/>
        <end position="29"/>
    </location>
</feature>
<protein>
    <submittedName>
        <fullName evidence="3">Uncharacterized protein</fullName>
    </submittedName>
</protein>
<comment type="caution">
    <text evidence="3">The sequence shown here is derived from an EMBL/GenBank/DDBJ whole genome shotgun (WGS) entry which is preliminary data.</text>
</comment>
<keyword evidence="4" id="KW-1185">Reference proteome</keyword>
<proteinExistence type="predicted"/>
<sequence>MRVKLPMQQPADKGKRTRRAVQKKNRVQTKKNYESRSNQEVSTIIAAYVHLLLLHIHIFFFDGNRLLFFLYKLCVCNMYVCSWLNNCLQTTNEVVLDYFNLSEITGGRLLDIFGTKKGNVIGFNSFIIGLARVIKKIIIFSFSQ</sequence>
<gene>
    <name evidence="3" type="ORF">RFI_37242</name>
</gene>
<evidence type="ECO:0000313" key="3">
    <source>
        <dbReference type="EMBL" id="ETO00205.1"/>
    </source>
</evidence>
<name>X6LHK0_RETFI</name>
<evidence type="ECO:0000313" key="4">
    <source>
        <dbReference type="Proteomes" id="UP000023152"/>
    </source>
</evidence>
<feature type="transmembrane region" description="Helical" evidence="2">
    <location>
        <begin position="41"/>
        <end position="60"/>
    </location>
</feature>
<keyword evidence="2" id="KW-1133">Transmembrane helix</keyword>
<keyword evidence="2" id="KW-0812">Transmembrane</keyword>
<dbReference type="Proteomes" id="UP000023152">
    <property type="component" value="Unassembled WGS sequence"/>
</dbReference>
<evidence type="ECO:0000256" key="2">
    <source>
        <dbReference type="SAM" id="Phobius"/>
    </source>
</evidence>
<reference evidence="3 4" key="1">
    <citation type="journal article" date="2013" name="Curr. Biol.">
        <title>The Genome of the Foraminiferan Reticulomyxa filosa.</title>
        <authorList>
            <person name="Glockner G."/>
            <person name="Hulsmann N."/>
            <person name="Schleicher M."/>
            <person name="Noegel A.A."/>
            <person name="Eichinger L."/>
            <person name="Gallinger C."/>
            <person name="Pawlowski J."/>
            <person name="Sierra R."/>
            <person name="Euteneuer U."/>
            <person name="Pillet L."/>
            <person name="Moustafa A."/>
            <person name="Platzer M."/>
            <person name="Groth M."/>
            <person name="Szafranski K."/>
            <person name="Schliwa M."/>
        </authorList>
    </citation>
    <scope>NUCLEOTIDE SEQUENCE [LARGE SCALE GENOMIC DNA]</scope>
</reference>
<feature type="region of interest" description="Disordered" evidence="1">
    <location>
        <begin position="1"/>
        <end position="34"/>
    </location>
</feature>
<dbReference type="EMBL" id="ASPP01041650">
    <property type="protein sequence ID" value="ETO00205.1"/>
    <property type="molecule type" value="Genomic_DNA"/>
</dbReference>
<keyword evidence="2" id="KW-0472">Membrane</keyword>
<organism evidence="3 4">
    <name type="scientific">Reticulomyxa filosa</name>
    <dbReference type="NCBI Taxonomy" id="46433"/>
    <lineage>
        <taxon>Eukaryota</taxon>
        <taxon>Sar</taxon>
        <taxon>Rhizaria</taxon>
        <taxon>Retaria</taxon>
        <taxon>Foraminifera</taxon>
        <taxon>Monothalamids</taxon>
        <taxon>Reticulomyxidae</taxon>
        <taxon>Reticulomyxa</taxon>
    </lineage>
</organism>
<accession>X6LHK0</accession>
<dbReference type="AlphaFoldDB" id="X6LHK0"/>
<evidence type="ECO:0000256" key="1">
    <source>
        <dbReference type="SAM" id="MobiDB-lite"/>
    </source>
</evidence>